<protein>
    <recommendedName>
        <fullName evidence="3">GAT domain-containing protein</fullName>
    </recommendedName>
</protein>
<dbReference type="EMBL" id="UYRU01069216">
    <property type="protein sequence ID" value="VDN18479.1"/>
    <property type="molecule type" value="Genomic_DNA"/>
</dbReference>
<organism evidence="1 2">
    <name type="scientific">Dibothriocephalus latus</name>
    <name type="common">Fish tapeworm</name>
    <name type="synonym">Diphyllobothrium latum</name>
    <dbReference type="NCBI Taxonomy" id="60516"/>
    <lineage>
        <taxon>Eukaryota</taxon>
        <taxon>Metazoa</taxon>
        <taxon>Spiralia</taxon>
        <taxon>Lophotrochozoa</taxon>
        <taxon>Platyhelminthes</taxon>
        <taxon>Cestoda</taxon>
        <taxon>Eucestoda</taxon>
        <taxon>Diphyllobothriidea</taxon>
        <taxon>Diphyllobothriidae</taxon>
        <taxon>Dibothriocephalus</taxon>
    </lineage>
</organism>
<keyword evidence="2" id="KW-1185">Reference proteome</keyword>
<dbReference type="AlphaFoldDB" id="A0A3P7PEB5"/>
<name>A0A3P7PEB5_DIBLA</name>
<evidence type="ECO:0000313" key="2">
    <source>
        <dbReference type="Proteomes" id="UP000281553"/>
    </source>
</evidence>
<evidence type="ECO:0000313" key="1">
    <source>
        <dbReference type="EMBL" id="VDN18479.1"/>
    </source>
</evidence>
<gene>
    <name evidence="1" type="ORF">DILT_LOCUS13197</name>
</gene>
<dbReference type="Proteomes" id="UP000281553">
    <property type="component" value="Unassembled WGS sequence"/>
</dbReference>
<accession>A0A3P7PEB5</accession>
<sequence>MRDLKVVVGRLEALQKKTRTLLYESTTSNSVELTNEPDTTLAKLTSMNDELLGCIKTYQQTVGRIESGGALHPEGATAYGRVLDTGIASACGQAAPSGPESVTNAVSSAVYGSASTAQSASSDSQVKGQVSARNLLVLYELQSICCVYGLLQFLLRYLSS</sequence>
<evidence type="ECO:0008006" key="3">
    <source>
        <dbReference type="Google" id="ProtNLM"/>
    </source>
</evidence>
<proteinExistence type="predicted"/>
<reference evidence="1 2" key="1">
    <citation type="submission" date="2018-11" db="EMBL/GenBank/DDBJ databases">
        <authorList>
            <consortium name="Pathogen Informatics"/>
        </authorList>
    </citation>
    <scope>NUCLEOTIDE SEQUENCE [LARGE SCALE GENOMIC DNA]</scope>
</reference>